<sequence>MLGPEGNVGAVYGTHHTQMGLSVLIKNQNKLRPQVLFFRSEYMTQQEALHHSDGVVVVCYMIKYGVNPDVRLARIIEGFSRIQEAKTNTRIGPYPMSQIMPMFYEDYFLYWGNLTTARGESHTVRWLVPRITLFASFEQMKEFRKLWDPWDEPNRGNFRPLQERGERLSMSNLSFNNIRQIFGYCGAENLQNAAKYPTYQQINSLVPVFRKYAYVRTIAPSLKAEYSTPTTNIPETEVDPVVYEEICSETLESLCDYFEEVIEDAPHLKGADITYSDGVLTIVLGSPYGTYVINRQSPNKQIWLSSPVSGPKRYDLVLKNDGYWVYKHDGVTLHKLLQDEISKIVQSVDFKKCAHSLKNHTVLSESVCRGVVGGRLDFPRNASFAAVKVVLWLEEEFSIAFKQGSGMFVTIEEENNADGGVVKTSDPDKFVQLAVMSADLLLANHHYSVSICDTAMRCDAMRWMDGWTLTLFEKKHLHMLAQEALDHADLPVLTATLGAAALLKNTLWCYLQHADELPGASSSRHATLQSCYKRYSCMAEAVGERVLDLHGRVLALYVLQARAPPPPLPPPPPPAARRRRARLVALHHRRKDLWDTVPPRMAQRIFAGMLNETLTILTVRYCQMNTTEATTPNLINDILNILLCVAQLLPSICSSGQDLAGGDVKHQSRDVRDVHAKCNELFKCMVYRGAELHFIHQVFTQQQDSPPARDAPSPWLVFARPDLFGREDAETSLNTAIGLELIVLLAQPQPCWVSLVKVIMMRDCHLARMLLIEAIRKMSPDNSKWPASGLWYSVDGKRRRCDGFLCTADGYCNFKGDDCAGEQYARAAGALTYILATIGSQHELRATLCYALELSGRDWAACLDKRQVWCDRRPAWLAGLLAVVGTSLQFIPPILVRAIQTGASMYQTMSLCLTCVSRALPCIPRRFFRVCATLQGTLPSRVHPVGGSVLLQALLTVVYEEILLWAGKEADKEKAEQGLLDSFYPASSTPNSSINPLLQGLCSNVLNFDHTAAVEANGDAQHSTTSKTKPKHVRIAGLGHINPSASTDNSHPSSIALAIAEALCSVDEEHKHTREIEQLVAAAQTNNSISSQFGLEDFPDFVEFFEEGCVAGALAERSSDAAALTSQTLMAPPGRDSLRVIYEHLQLHSEQICSSLGVQAPSARAPLLYTMFHIGNMPFDQYLRSEWAMPWSRLVGAARGGGGAGGGGGGGARAHVSRRADLRAARGQPNDNQLADLYHLFKAPPPGLL</sequence>
<keyword evidence="2" id="KW-1185">Reference proteome</keyword>
<accession>A0ACC0JK98</accession>
<name>A0ACC0JK98_CHOFU</name>
<organism evidence="1 2">
    <name type="scientific">Choristoneura fumiferana</name>
    <name type="common">Spruce budworm moth</name>
    <name type="synonym">Archips fumiferana</name>
    <dbReference type="NCBI Taxonomy" id="7141"/>
    <lineage>
        <taxon>Eukaryota</taxon>
        <taxon>Metazoa</taxon>
        <taxon>Ecdysozoa</taxon>
        <taxon>Arthropoda</taxon>
        <taxon>Hexapoda</taxon>
        <taxon>Insecta</taxon>
        <taxon>Pterygota</taxon>
        <taxon>Neoptera</taxon>
        <taxon>Endopterygota</taxon>
        <taxon>Lepidoptera</taxon>
        <taxon>Glossata</taxon>
        <taxon>Ditrysia</taxon>
        <taxon>Tortricoidea</taxon>
        <taxon>Tortricidae</taxon>
        <taxon>Tortricinae</taxon>
        <taxon>Choristoneura</taxon>
    </lineage>
</organism>
<reference evidence="1 2" key="1">
    <citation type="journal article" date="2022" name="Genome Biol. Evol.">
        <title>The Spruce Budworm Genome: Reconstructing the Evolutionary History of Antifreeze Proteins.</title>
        <authorList>
            <person name="Beliveau C."/>
            <person name="Gagne P."/>
            <person name="Picq S."/>
            <person name="Vernygora O."/>
            <person name="Keeling C.I."/>
            <person name="Pinkney K."/>
            <person name="Doucet D."/>
            <person name="Wen F."/>
            <person name="Johnston J.S."/>
            <person name="Maaroufi H."/>
            <person name="Boyle B."/>
            <person name="Laroche J."/>
            <person name="Dewar K."/>
            <person name="Juretic N."/>
            <person name="Blackburn G."/>
            <person name="Nisole A."/>
            <person name="Brunet B."/>
            <person name="Brandao M."/>
            <person name="Lumley L."/>
            <person name="Duan J."/>
            <person name="Quan G."/>
            <person name="Lucarotti C.J."/>
            <person name="Roe A.D."/>
            <person name="Sperling F.A.H."/>
            <person name="Levesque R.C."/>
            <person name="Cusson M."/>
        </authorList>
    </citation>
    <scope>NUCLEOTIDE SEQUENCE [LARGE SCALE GENOMIC DNA]</scope>
    <source>
        <strain evidence="1">Glfc:IPQL:Cfum</strain>
    </source>
</reference>
<evidence type="ECO:0000313" key="2">
    <source>
        <dbReference type="Proteomes" id="UP001064048"/>
    </source>
</evidence>
<comment type="caution">
    <text evidence="1">The sequence shown here is derived from an EMBL/GenBank/DDBJ whole genome shotgun (WGS) entry which is preliminary data.</text>
</comment>
<proteinExistence type="predicted"/>
<gene>
    <name evidence="1" type="ORF">MSG28_003005</name>
</gene>
<dbReference type="EMBL" id="CM046104">
    <property type="protein sequence ID" value="KAI8424548.1"/>
    <property type="molecule type" value="Genomic_DNA"/>
</dbReference>
<evidence type="ECO:0000313" key="1">
    <source>
        <dbReference type="EMBL" id="KAI8424548.1"/>
    </source>
</evidence>
<dbReference type="Proteomes" id="UP001064048">
    <property type="component" value="Chromosome 4"/>
</dbReference>
<protein>
    <submittedName>
        <fullName evidence="1">Uncharacterized protein</fullName>
    </submittedName>
</protein>